<dbReference type="AlphaFoldDB" id="A0A0F8E3X2"/>
<comment type="caution">
    <text evidence="1">The sequence shown here is derived from an EMBL/GenBank/DDBJ whole genome shotgun (WGS) entry which is preliminary data.</text>
</comment>
<organism evidence="1 2">
    <name type="scientific">Methanosarcina mazei</name>
    <name type="common">Methanosarcina frisia</name>
    <dbReference type="NCBI Taxonomy" id="2209"/>
    <lineage>
        <taxon>Archaea</taxon>
        <taxon>Methanobacteriati</taxon>
        <taxon>Methanobacteriota</taxon>
        <taxon>Stenosarchaea group</taxon>
        <taxon>Methanomicrobia</taxon>
        <taxon>Methanosarcinales</taxon>
        <taxon>Methanosarcinaceae</taxon>
        <taxon>Methanosarcina</taxon>
    </lineage>
</organism>
<evidence type="ECO:0000313" key="1">
    <source>
        <dbReference type="EMBL" id="KKG35387.1"/>
    </source>
</evidence>
<dbReference type="RefSeq" id="WP_048044070.1">
    <property type="nucleotide sequence ID" value="NZ_JJPA01000071.1"/>
</dbReference>
<evidence type="ECO:0000313" key="2">
    <source>
        <dbReference type="Proteomes" id="UP000034399"/>
    </source>
</evidence>
<proteinExistence type="predicted"/>
<dbReference type="PATRIC" id="fig|2209.61.peg.3400"/>
<dbReference type="EMBL" id="JJPA01000071">
    <property type="protein sequence ID" value="KKG35387.1"/>
    <property type="molecule type" value="Genomic_DNA"/>
</dbReference>
<reference evidence="1 2" key="1">
    <citation type="journal article" date="2015" name="ISME J.">
        <title>Genomic and phenotypic differentiation among Methanosarcina mazei populations from Columbia River sediment.</title>
        <authorList>
            <person name="Youngblut N.D."/>
            <person name="Wirth J.S."/>
            <person name="Henriksen J.R."/>
            <person name="Smith M."/>
            <person name="Simon H."/>
            <person name="Metcalf W.W."/>
            <person name="Whitaker R.J."/>
        </authorList>
    </citation>
    <scope>NUCLEOTIDE SEQUENCE [LARGE SCALE GENOMIC DNA]</scope>
    <source>
        <strain evidence="1 2">3.F.A.1A.1</strain>
    </source>
</reference>
<dbReference type="Proteomes" id="UP000034399">
    <property type="component" value="Unassembled WGS sequence"/>
</dbReference>
<protein>
    <submittedName>
        <fullName evidence="1">Uncharacterized protein</fullName>
    </submittedName>
</protein>
<accession>A0A0F8E3X2</accession>
<gene>
    <name evidence="1" type="ORF">DU52_15800</name>
</gene>
<sequence>MDERNGWLNNLKVGDEVAINVYKNNNWVVKKIKSISKDGFRLEGNYPVWNDGTYMGNYVIYPYTEKINDVIEKSELIKVLSNYNISRLDIEKLREIRRIIEGETK</sequence>
<name>A0A0F8E3X2_METMZ</name>